<name>C3KKA6_ANOFI</name>
<dbReference type="InterPro" id="IPR015104">
    <property type="entry name" value="Sushi_2"/>
</dbReference>
<evidence type="ECO:0000256" key="3">
    <source>
        <dbReference type="ARBA" id="ARBA00020104"/>
    </source>
</evidence>
<keyword evidence="4" id="KW-0964">Secreted</keyword>
<evidence type="ECO:0000256" key="13">
    <source>
        <dbReference type="PROSITE-ProRule" id="PRU00302"/>
    </source>
</evidence>
<evidence type="ECO:0000256" key="10">
    <source>
        <dbReference type="ARBA" id="ARBA00023180"/>
    </source>
</evidence>
<dbReference type="EMBL" id="BT083371">
    <property type="protein sequence ID" value="ACQ59078.1"/>
    <property type="molecule type" value="mRNA"/>
</dbReference>
<evidence type="ECO:0000256" key="11">
    <source>
        <dbReference type="ARBA" id="ARBA00029855"/>
    </source>
</evidence>
<dbReference type="PANTHER" id="PTHR19325:SF573">
    <property type="entry name" value="MEMBRANE COFACTOR PROTEIN"/>
    <property type="match status" value="1"/>
</dbReference>
<keyword evidence="9 13" id="KW-1015">Disulfide bond</keyword>
<feature type="disulfide bond" evidence="13">
    <location>
        <begin position="114"/>
        <end position="141"/>
    </location>
</feature>
<comment type="caution">
    <text evidence="13">Lacks conserved residue(s) required for the propagation of feature annotation.</text>
</comment>
<feature type="disulfide bond" evidence="13">
    <location>
        <begin position="27"/>
        <end position="70"/>
    </location>
</feature>
<evidence type="ECO:0000256" key="5">
    <source>
        <dbReference type="ARBA" id="ARBA00022659"/>
    </source>
</evidence>
<evidence type="ECO:0000256" key="12">
    <source>
        <dbReference type="ARBA" id="ARBA00033414"/>
    </source>
</evidence>
<dbReference type="Gene3D" id="2.10.70.10">
    <property type="entry name" value="Complement Module, domain 1"/>
    <property type="match status" value="5"/>
</dbReference>
<dbReference type="PANTHER" id="PTHR19325">
    <property type="entry name" value="COMPLEMENT COMPONENT-RELATED SUSHI DOMAIN-CONTAINING"/>
    <property type="match status" value="1"/>
</dbReference>
<comment type="function">
    <text evidence="1">Binds to various kinds of negatively charged substances such as heparin, phospholipids, and dextran sulfate. May prevent activation of the intrinsic blood coagulation cascade by binding to phospholipids on the surface of damaged cells.</text>
</comment>
<feature type="domain" description="Sushi" evidence="15">
    <location>
        <begin position="144"/>
        <end position="206"/>
    </location>
</feature>
<evidence type="ECO:0000256" key="2">
    <source>
        <dbReference type="ARBA" id="ARBA00004613"/>
    </source>
</evidence>
<dbReference type="SUPFAM" id="SSF57535">
    <property type="entry name" value="Complement control module/SCR domain"/>
    <property type="match status" value="5"/>
</dbReference>
<keyword evidence="10" id="KW-0325">Glycoprotein</keyword>
<feature type="disulfide bond" evidence="13">
    <location>
        <begin position="209"/>
        <end position="252"/>
    </location>
</feature>
<dbReference type="InterPro" id="IPR000436">
    <property type="entry name" value="Sushi_SCR_CCP_dom"/>
</dbReference>
<evidence type="ECO:0000256" key="4">
    <source>
        <dbReference type="ARBA" id="ARBA00022525"/>
    </source>
</evidence>
<evidence type="ECO:0000256" key="7">
    <source>
        <dbReference type="ARBA" id="ARBA00022729"/>
    </source>
</evidence>
<feature type="signal peptide" evidence="14">
    <location>
        <begin position="1"/>
        <end position="21"/>
    </location>
</feature>
<keyword evidence="7 14" id="KW-0732">Signal</keyword>
<keyword evidence="5 13" id="KW-0768">Sushi</keyword>
<dbReference type="InterPro" id="IPR035976">
    <property type="entry name" value="Sushi/SCR/CCP_sf"/>
</dbReference>
<dbReference type="InterPro" id="IPR050350">
    <property type="entry name" value="Compl-Cell_Adhes-Reg"/>
</dbReference>
<dbReference type="Pfam" id="PF09014">
    <property type="entry name" value="Sushi_2"/>
    <property type="match status" value="1"/>
</dbReference>
<reference evidence="16" key="1">
    <citation type="submission" date="2009-05" db="EMBL/GenBank/DDBJ databases">
        <title>Anoplopoma fimbria ESTs and full-length cDNAs.</title>
        <authorList>
            <person name="Messmer A."/>
            <person name="Rondeau E."/>
            <person name="Sanderson D."/>
            <person name="Cooper G."/>
            <person name="Leong J."/>
            <person name="Koop B.F."/>
        </authorList>
    </citation>
    <scope>NUCLEOTIDE SEQUENCE</scope>
    <source>
        <tissue evidence="16">Brain</tissue>
    </source>
</reference>
<keyword evidence="8" id="KW-0677">Repeat</keyword>
<accession>C3KKA6</accession>
<dbReference type="FunFam" id="2.10.70.10:FF:000014">
    <property type="entry name" value="Membrane cofactor protein"/>
    <property type="match status" value="1"/>
</dbReference>
<protein>
    <recommendedName>
        <fullName evidence="3">Beta-2-glycoprotein 1</fullName>
    </recommendedName>
    <alternativeName>
        <fullName evidence="11">Apolipoprotein H</fullName>
    </alternativeName>
    <alternativeName>
        <fullName evidence="12">Beta-2-glycoprotein I</fullName>
    </alternativeName>
</protein>
<keyword evidence="6" id="KW-0358">Heparin-binding</keyword>
<feature type="domain" description="Sushi" evidence="15">
    <location>
        <begin position="25"/>
        <end position="85"/>
    </location>
</feature>
<dbReference type="AlphaFoldDB" id="C3KKA6"/>
<dbReference type="SMART" id="SM00032">
    <property type="entry name" value="CCP"/>
    <property type="match status" value="4"/>
</dbReference>
<evidence type="ECO:0000256" key="1">
    <source>
        <dbReference type="ARBA" id="ARBA00003651"/>
    </source>
</evidence>
<dbReference type="PROSITE" id="PS50923">
    <property type="entry name" value="SUSHI"/>
    <property type="match status" value="4"/>
</dbReference>
<dbReference type="CDD" id="cd00033">
    <property type="entry name" value="CCP"/>
    <property type="match status" value="4"/>
</dbReference>
<organism evidence="16">
    <name type="scientific">Anoplopoma fimbria</name>
    <name type="common">Sablefish</name>
    <dbReference type="NCBI Taxonomy" id="229290"/>
    <lineage>
        <taxon>Eukaryota</taxon>
        <taxon>Metazoa</taxon>
        <taxon>Chordata</taxon>
        <taxon>Craniata</taxon>
        <taxon>Vertebrata</taxon>
        <taxon>Euteleostomi</taxon>
        <taxon>Actinopterygii</taxon>
        <taxon>Neopterygii</taxon>
        <taxon>Teleostei</taxon>
        <taxon>Neoteleostei</taxon>
        <taxon>Acanthomorphata</taxon>
        <taxon>Eupercaria</taxon>
        <taxon>Perciformes</taxon>
        <taxon>Cottioidei</taxon>
        <taxon>Anoplopomatales</taxon>
        <taxon>Anoplopomatidae</taxon>
        <taxon>Anoplopoma</taxon>
    </lineage>
</organism>
<gene>
    <name evidence="16" type="primary">APOH</name>
</gene>
<feature type="domain" description="Sushi" evidence="15">
    <location>
        <begin position="86"/>
        <end position="143"/>
    </location>
</feature>
<evidence type="ECO:0000259" key="15">
    <source>
        <dbReference type="PROSITE" id="PS50923"/>
    </source>
</evidence>
<evidence type="ECO:0000313" key="16">
    <source>
        <dbReference type="EMBL" id="ACQ59078.1"/>
    </source>
</evidence>
<dbReference type="GO" id="GO:0005576">
    <property type="term" value="C:extracellular region"/>
    <property type="evidence" value="ECO:0007669"/>
    <property type="project" value="UniProtKB-SubCell"/>
</dbReference>
<dbReference type="GO" id="GO:0008201">
    <property type="term" value="F:heparin binding"/>
    <property type="evidence" value="ECO:0007669"/>
    <property type="project" value="UniProtKB-KW"/>
</dbReference>
<dbReference type="Pfam" id="PF00084">
    <property type="entry name" value="Sushi"/>
    <property type="match status" value="4"/>
</dbReference>
<comment type="subcellular location">
    <subcellularLocation>
        <location evidence="2">Secreted</location>
    </subcellularLocation>
</comment>
<evidence type="ECO:0000256" key="8">
    <source>
        <dbReference type="ARBA" id="ARBA00022737"/>
    </source>
</evidence>
<feature type="domain" description="Sushi" evidence="15">
    <location>
        <begin position="207"/>
        <end position="266"/>
    </location>
</feature>
<sequence length="352" mass="39409">MERVLALVLLGPFVFFTTVTSQEDNVCFRPVLTANIETDGLQRFFNPGAELILSCKQGYTPVFGPRKIVCAASGEWTKTKLMCKPKRCPYPEPLSNGETYYEEIVFQSVINHTCDEGYIMTGSSTAVCLANGTWSSPEPECKPVSCGLAPIPQFGMIIYDKRIRGNATDYGLRVTYKCLPPHVIIGNARAMCTLNGSWTKTPECRVVTCPAPENIDRGYMSSNEQRDYDYQETVKYGCDGDYVLEGSLQIVCQQNGNWSEKPSCKAPCRVGIQRGRILYKGKQIWIEDLQPDRVLHKDIVSVYCMEKAKECGYAVPTQCMDGELKIPECFEQPSNYVYTFNSSSLPSEIAHC</sequence>
<proteinExistence type="evidence at transcript level"/>
<evidence type="ECO:0000256" key="6">
    <source>
        <dbReference type="ARBA" id="ARBA00022674"/>
    </source>
</evidence>
<evidence type="ECO:0000256" key="9">
    <source>
        <dbReference type="ARBA" id="ARBA00023157"/>
    </source>
</evidence>
<feature type="chain" id="PRO_5002927332" description="Beta-2-glycoprotein 1" evidence="14">
    <location>
        <begin position="22"/>
        <end position="352"/>
    </location>
</feature>
<evidence type="ECO:0000256" key="14">
    <source>
        <dbReference type="SAM" id="SignalP"/>
    </source>
</evidence>